<feature type="compositionally biased region" description="Polar residues" evidence="1">
    <location>
        <begin position="839"/>
        <end position="877"/>
    </location>
</feature>
<feature type="compositionally biased region" description="Polar residues" evidence="1">
    <location>
        <begin position="1238"/>
        <end position="1253"/>
    </location>
</feature>
<feature type="compositionally biased region" description="Basic and acidic residues" evidence="1">
    <location>
        <begin position="262"/>
        <end position="275"/>
    </location>
</feature>
<reference evidence="2" key="1">
    <citation type="submission" date="2019-12" db="EMBL/GenBank/DDBJ databases">
        <title>Genome sequence of Babesia ovis.</title>
        <authorList>
            <person name="Yamagishi J."/>
            <person name="Sevinc F."/>
            <person name="Xuan X."/>
        </authorList>
    </citation>
    <scope>NUCLEOTIDE SEQUENCE</scope>
    <source>
        <strain evidence="2">Selcuk</strain>
    </source>
</reference>
<feature type="compositionally biased region" description="Basic and acidic residues" evidence="1">
    <location>
        <begin position="286"/>
        <end position="295"/>
    </location>
</feature>
<sequence length="1315" mass="146501">MDMDRADRPYLRRSSPLVHSHRYDYIVSADRRTVYYRASPANPPSQAAATTRRRSGVPESLRSWEALESALDTYDDERQFSPLDTHGRNSDPVDATPNSFLQEDHPYESPDARQFSSNGRIGDYFERVSTSQHTTLEKIEPRSIFDLMAGEYTRNHVTPTPDRLTTQRQSTISPQSILEVDAFDGAIESHAHREVEHHVDGTPSMYLQPLEHTGYDAPTTRIAHVEPHSPTSVLTEGVDRSRRSPVRSLFGPMRHVRRRSQDRRAAAADPGDRPIHGTLRRFNSLLRERLEERSRSQSVNGDTTMSPSRWPAKDPDTRAAELLSGVIPATGTTPSGSPPLKNVSSPTPVKDNNSMYSYSAFLQNLLKEHNKAASSIQPKGDHRSSAAVKSTDCHPEDLTLNETIAEHHLHVESDKIRRYLLNKYIDRGETTPKLVDFSSSSAASSGYTVGHPKAKSTPRTQVGDLKTPLDAPTIKFAEASEESILPMLKRLEQNKHQLVIPDYDKYIGSRFRDRPRRSTPERAPKSQIDLDEQSEGVLSDIEISYMISSNSIPREDRAFTRSMTLLCSQAEDPLIEADSDDDDMRTSITRRQVYNWNIPEWDKGTAASRIEGPNLALPQCGDIFQETTPFDMKGTLYDPEYVANMDKYDASYVEPDRAPLIPQVPPSLVVQPMPSIHISEPVSQVSMVSRTRTTETPHRYSTVSSADHIDHDVPSHSLYDIHSGTTLTTVPYPISLPETIPELDIPPVGEDTVRSAVTMSMVSQDTAVDDVTDTTPLTEAPSFDITLSRPQSRSYGSFDLKPEELMMPPEVGSRYHMMGSTEAMDKSEQPGSMAVSRMGSRQKSTRSPYVTTPQGSIQPDVSRSVTIHSPYVTTPQDTIPPETSPDDSSPQDATPPEVLSERRDIEEAAYVRTSSCLWTEYNSHHSDTATLDMAEDTQAIDQTSDAAAPHSEIDESGAVLPQEEPKQAELETMDQEIDESSAVSPQAEPKQPDLDTMDQEIDESSAVSPQEEPEQPELETMDQEIDESSAVSPQAEPKQPDLDTMDQEIDESSAVSQQVDTDEKKSDSETKKKRDDKDGKKKKKKKKKKKSEGEFSIENRPRPLRHLVDKQLKEGFTATVYIITSKKNATSSLCTVKFNYENDRLILETPNNVFDIDASKVVAEEIPTLPGAPVLLKLTVHNKKSSAVVIQSTQERNLNVLGGTVGWANAIVDQSGSNSQRRHRDKSGQAGLRLEGSRQLSHGSSNNINVTDNRSSSSERKRKSESRSSDTTKSDNTVTSSPSEPNASDPSEDSTQQRRSLISRMLLRRRINNKQ</sequence>
<feature type="compositionally biased region" description="Acidic residues" evidence="1">
    <location>
        <begin position="1011"/>
        <end position="1027"/>
    </location>
</feature>
<evidence type="ECO:0000313" key="3">
    <source>
        <dbReference type="Proteomes" id="UP001057455"/>
    </source>
</evidence>
<evidence type="ECO:0000313" key="2">
    <source>
        <dbReference type="EMBL" id="GFE53214.1"/>
    </source>
</evidence>
<protein>
    <submittedName>
        <fullName evidence="2">Uncharacterized protein</fullName>
    </submittedName>
</protein>
<feature type="compositionally biased region" description="Polar residues" evidence="1">
    <location>
        <begin position="1276"/>
        <end position="1289"/>
    </location>
</feature>
<feature type="region of interest" description="Disordered" evidence="1">
    <location>
        <begin position="255"/>
        <end position="314"/>
    </location>
</feature>
<feature type="region of interest" description="Disordered" evidence="1">
    <location>
        <begin position="510"/>
        <end position="533"/>
    </location>
</feature>
<feature type="compositionally biased region" description="Basic and acidic residues" evidence="1">
    <location>
        <begin position="1091"/>
        <end position="1102"/>
    </location>
</feature>
<dbReference type="EMBL" id="BLIY01000006">
    <property type="protein sequence ID" value="GFE53214.1"/>
    <property type="molecule type" value="Genomic_DNA"/>
</dbReference>
<feature type="compositionally biased region" description="Basic residues" evidence="1">
    <location>
        <begin position="1306"/>
        <end position="1315"/>
    </location>
</feature>
<feature type="compositionally biased region" description="Polar residues" evidence="1">
    <location>
        <begin position="297"/>
        <end position="307"/>
    </location>
</feature>
<gene>
    <name evidence="2" type="ORF">BaOVIS_006180</name>
</gene>
<feature type="region of interest" description="Disordered" evidence="1">
    <location>
        <begin position="445"/>
        <end position="467"/>
    </location>
</feature>
<name>A0A9W5TCM1_BABOV</name>
<feature type="region of interest" description="Disordered" evidence="1">
    <location>
        <begin position="78"/>
        <end position="118"/>
    </location>
</feature>
<feature type="compositionally biased region" description="Basic and acidic residues" evidence="1">
    <location>
        <begin position="510"/>
        <end position="524"/>
    </location>
</feature>
<feature type="region of interest" description="Disordered" evidence="1">
    <location>
        <begin position="823"/>
        <end position="904"/>
    </location>
</feature>
<accession>A0A9W5TCM1</accession>
<keyword evidence="3" id="KW-1185">Reference proteome</keyword>
<feature type="region of interest" description="Disordered" evidence="1">
    <location>
        <begin position="37"/>
        <end position="60"/>
    </location>
</feature>
<organism evidence="2 3">
    <name type="scientific">Babesia ovis</name>
    <dbReference type="NCBI Taxonomy" id="5869"/>
    <lineage>
        <taxon>Eukaryota</taxon>
        <taxon>Sar</taxon>
        <taxon>Alveolata</taxon>
        <taxon>Apicomplexa</taxon>
        <taxon>Aconoidasida</taxon>
        <taxon>Piroplasmida</taxon>
        <taxon>Babesiidae</taxon>
        <taxon>Babesia</taxon>
    </lineage>
</organism>
<evidence type="ECO:0000256" key="1">
    <source>
        <dbReference type="SAM" id="MobiDB-lite"/>
    </source>
</evidence>
<proteinExistence type="predicted"/>
<feature type="region of interest" description="Disordered" evidence="1">
    <location>
        <begin position="935"/>
        <end position="1102"/>
    </location>
</feature>
<comment type="caution">
    <text evidence="2">The sequence shown here is derived from an EMBL/GenBank/DDBJ whole genome shotgun (WGS) entry which is preliminary data.</text>
</comment>
<feature type="compositionally biased region" description="Basic residues" evidence="1">
    <location>
        <begin position="1080"/>
        <end position="1090"/>
    </location>
</feature>
<feature type="region of interest" description="Disordered" evidence="1">
    <location>
        <begin position="1213"/>
        <end position="1315"/>
    </location>
</feature>
<dbReference type="OrthoDB" id="362023at2759"/>
<feature type="compositionally biased region" description="Basic and acidic residues" evidence="1">
    <location>
        <begin position="102"/>
        <end position="111"/>
    </location>
</feature>
<feature type="compositionally biased region" description="Low complexity" evidence="1">
    <location>
        <begin position="38"/>
        <end position="49"/>
    </location>
</feature>
<dbReference type="Proteomes" id="UP001057455">
    <property type="component" value="Unassembled WGS sequence"/>
</dbReference>
<feature type="compositionally biased region" description="Basic and acidic residues" evidence="1">
    <location>
        <begin position="1061"/>
        <end position="1079"/>
    </location>
</feature>